<dbReference type="AlphaFoldDB" id="R7ZBQ7"/>
<organism evidence="2 3">
    <name type="scientific">Lysinibacillus sphaericus OT4b.31</name>
    <dbReference type="NCBI Taxonomy" id="1285586"/>
    <lineage>
        <taxon>Bacteria</taxon>
        <taxon>Bacillati</taxon>
        <taxon>Bacillota</taxon>
        <taxon>Bacilli</taxon>
        <taxon>Bacillales</taxon>
        <taxon>Bacillaceae</taxon>
        <taxon>Lysinibacillus</taxon>
    </lineage>
</organism>
<evidence type="ECO:0008006" key="4">
    <source>
        <dbReference type="Google" id="ProtNLM"/>
    </source>
</evidence>
<keyword evidence="1" id="KW-1133">Transmembrane helix</keyword>
<dbReference type="Pfam" id="PF11193">
    <property type="entry name" value="DUF2812"/>
    <property type="match status" value="1"/>
</dbReference>
<reference evidence="2 3" key="1">
    <citation type="submission" date="2013-04" db="EMBL/GenBank/DDBJ databases">
        <title>Draft genome of the heavy metal tolerant bacterium Lysinibacillus sphaericus strain OT4b.31.</title>
        <authorList>
            <person name="Pena-Montenegro T.D."/>
            <person name="Dussan J."/>
        </authorList>
    </citation>
    <scope>NUCLEOTIDE SEQUENCE [LARGE SCALE GENOMIC DNA]</scope>
    <source>
        <strain evidence="2 3">OT4b.31</strain>
    </source>
</reference>
<sequence length="174" mass="19842">MRKTKYITSNGIAFSEKKDLEVLTKYAAKGWIVKRFKKMGYELEKGPAEDVIFSLDVRSLADNELEEYIEIFEMAGWTYVCSSYNMHLFKATPGTNPIYTDLESKLDKVKRLRKSVIPAVVISVTILIVSYVLHVISSGQLSTIFLVVFMLSIVLAVPMAMTLMATYYHSYRTK</sequence>
<dbReference type="PATRIC" id="fig|1285586.5.peg.3248"/>
<dbReference type="InterPro" id="IPR021359">
    <property type="entry name" value="DUF2812"/>
</dbReference>
<dbReference type="OrthoDB" id="1928173at2"/>
<proteinExistence type="predicted"/>
<protein>
    <recommendedName>
        <fullName evidence="4">DUF2812 domain-containing protein</fullName>
    </recommendedName>
</protein>
<keyword evidence="1" id="KW-0812">Transmembrane</keyword>
<accession>R7ZBQ7</accession>
<comment type="caution">
    <text evidence="2">The sequence shown here is derived from an EMBL/GenBank/DDBJ whole genome shotgun (WGS) entry which is preliminary data.</text>
</comment>
<dbReference type="HOGENOM" id="CLU_097453_0_0_9"/>
<evidence type="ECO:0000313" key="3">
    <source>
        <dbReference type="Proteomes" id="UP000013911"/>
    </source>
</evidence>
<gene>
    <name evidence="2" type="ORF">H131_15778</name>
</gene>
<dbReference type="Proteomes" id="UP000013911">
    <property type="component" value="Unassembled WGS sequence"/>
</dbReference>
<dbReference type="eggNOG" id="ENOG5032WGC">
    <property type="taxonomic scope" value="Bacteria"/>
</dbReference>
<keyword evidence="1" id="KW-0472">Membrane</keyword>
<dbReference type="EMBL" id="AQPX01000022">
    <property type="protein sequence ID" value="EON71441.1"/>
    <property type="molecule type" value="Genomic_DNA"/>
</dbReference>
<evidence type="ECO:0000256" key="1">
    <source>
        <dbReference type="SAM" id="Phobius"/>
    </source>
</evidence>
<feature type="transmembrane region" description="Helical" evidence="1">
    <location>
        <begin position="143"/>
        <end position="168"/>
    </location>
</feature>
<dbReference type="RefSeq" id="WP_010860089.1">
    <property type="nucleotide sequence ID" value="NZ_KB933398.1"/>
</dbReference>
<name>R7ZBQ7_LYSSH</name>
<feature type="transmembrane region" description="Helical" evidence="1">
    <location>
        <begin position="115"/>
        <end position="137"/>
    </location>
</feature>
<evidence type="ECO:0000313" key="2">
    <source>
        <dbReference type="EMBL" id="EON71441.1"/>
    </source>
</evidence>